<gene>
    <name evidence="2" type="ORF">BRCON_0315</name>
</gene>
<name>A0A2Z4Y2Y3_SUMC1</name>
<dbReference type="EMBL" id="CP030759">
    <property type="protein sequence ID" value="AXA35092.1"/>
    <property type="molecule type" value="Genomic_DNA"/>
</dbReference>
<feature type="transmembrane region" description="Helical" evidence="1">
    <location>
        <begin position="36"/>
        <end position="55"/>
    </location>
</feature>
<evidence type="ECO:0000256" key="1">
    <source>
        <dbReference type="SAM" id="Phobius"/>
    </source>
</evidence>
<keyword evidence="1" id="KW-0472">Membrane</keyword>
<keyword evidence="1" id="KW-1133">Transmembrane helix</keyword>
<accession>A0A2Z4Y2Y3</accession>
<protein>
    <submittedName>
        <fullName evidence="2">Uncharacterized protein</fullName>
    </submittedName>
</protein>
<organism evidence="2 3">
    <name type="scientific">Sumerlaea chitinivorans</name>
    <dbReference type="NCBI Taxonomy" id="2250252"/>
    <lineage>
        <taxon>Bacteria</taxon>
        <taxon>Candidatus Sumerlaeota</taxon>
        <taxon>Candidatus Sumerlaeia</taxon>
        <taxon>Candidatus Sumerlaeales</taxon>
        <taxon>Candidatus Sumerlaeaceae</taxon>
        <taxon>Candidatus Sumerlaea</taxon>
    </lineage>
</organism>
<evidence type="ECO:0000313" key="2">
    <source>
        <dbReference type="EMBL" id="AXA35092.1"/>
    </source>
</evidence>
<reference evidence="2 3" key="1">
    <citation type="submission" date="2018-05" db="EMBL/GenBank/DDBJ databases">
        <title>A metagenomic window into the 2 km-deep terrestrial subsurface aquifer revealed taxonomically and functionally diverse microbial community comprising novel uncultured bacterial lineages.</title>
        <authorList>
            <person name="Kadnikov V.V."/>
            <person name="Mardanov A.V."/>
            <person name="Beletsky A.V."/>
            <person name="Banks D."/>
            <person name="Pimenov N.V."/>
            <person name="Frank Y.A."/>
            <person name="Karnachuk O.V."/>
            <person name="Ravin N.V."/>
        </authorList>
    </citation>
    <scope>NUCLEOTIDE SEQUENCE [LARGE SCALE GENOMIC DNA]</scope>
    <source>
        <strain evidence="2">BY</strain>
    </source>
</reference>
<dbReference type="Proteomes" id="UP000262583">
    <property type="component" value="Chromosome"/>
</dbReference>
<dbReference type="KEGG" id="schv:BRCON_0315"/>
<keyword evidence="1" id="KW-0812">Transmembrane</keyword>
<dbReference type="AlphaFoldDB" id="A0A2Z4Y2Y3"/>
<feature type="transmembrane region" description="Helical" evidence="1">
    <location>
        <begin position="61"/>
        <end position="81"/>
    </location>
</feature>
<evidence type="ECO:0000313" key="3">
    <source>
        <dbReference type="Proteomes" id="UP000262583"/>
    </source>
</evidence>
<sequence>MTWAIPWVYVALMIAVYVFAGQRGASDIQNHIRSELQRYLIVAVFLVLVGLAPVIFWRWRWLTWASWFIFAVAVLQSAAWIRRGRKNEPSIDEPADE</sequence>
<proteinExistence type="predicted"/>
<feature type="transmembrane region" description="Helical" evidence="1">
    <location>
        <begin position="6"/>
        <end position="24"/>
    </location>
</feature>